<comment type="caution">
    <text evidence="11">The sequence shown here is derived from an EMBL/GenBank/DDBJ whole genome shotgun (WGS) entry which is preliminary data.</text>
</comment>
<protein>
    <recommendedName>
        <fullName evidence="10">Zn(2)-C6 fungal-type domain-containing protein</fullName>
    </recommendedName>
</protein>
<reference evidence="11 12" key="1">
    <citation type="submission" date="2020-03" db="EMBL/GenBank/DDBJ databases">
        <title>Draft Genome Sequence of Cudoniella acicularis.</title>
        <authorList>
            <person name="Buettner E."/>
            <person name="Kellner H."/>
        </authorList>
    </citation>
    <scope>NUCLEOTIDE SEQUENCE [LARGE SCALE GENOMIC DNA]</scope>
    <source>
        <strain evidence="11 12">DSM 108380</strain>
    </source>
</reference>
<keyword evidence="7" id="KW-0804">Transcription</keyword>
<feature type="domain" description="Zn(2)-C6 fungal-type" evidence="10">
    <location>
        <begin position="23"/>
        <end position="53"/>
    </location>
</feature>
<keyword evidence="3" id="KW-0521">NADP</keyword>
<sequence>MSTSAPLDTTPHFGLAAAKLRSSCDSCGTAKVKCDHGHPECGRCVTLRLTCVYGLSRKVGKPPRKRPGSELDVAPKTKRIYTPLTAKSRNNRTVMGFGERQKANEPAQASFLDPFSCGINTPSGINEQSQFTPDLYPSLSLEEWLQFDTLGDGLEIPSSSILDPISTFNTRTDSHESHSCPRDSYEIFRDLICPSPSLHAPESNSVTVFAHLDHVLHFNRKAIDRLTRVLKCSCAKSGHRAMVHASIISRILIWYQQAAGWTGSSSSGPRPSTSSSPAPPPSGTAAGTSTSSPPTLVQVTGFAVEHVPVSIGTFSIEDQNVQANFRNQLVLSELKKTANLIDMFMSQDLGESSASGVKASPENNTTGVTWRAVDYNDKNDLAEALQGIHTVLSFVGQAMAGQKNNSQKILIDASIAAGVKRFAPSEYGSHSKEHLPFWAGKREIQEYLEKVNEIGKVLEYTLFQPGLFLDYLASPYKTAKYVTPLDTFIDFQNRRAIVVEGYEDAFMTLTTVQDIAGIVAQAVDYDGEWPKVGGIRGNRVTISQILEIGGSFTIDKVKLEDLEAGNLTASWTLGARHPSFTDDQAEQLAAMLETVLIGTLLSSAKGAWDVSNAWNQLLPDYEFTRIEEFLAKVWEGKP</sequence>
<proteinExistence type="inferred from homology"/>
<dbReference type="InterPro" id="IPR051609">
    <property type="entry name" value="NmrA/Isoflavone_reductase-like"/>
</dbReference>
<evidence type="ECO:0000313" key="12">
    <source>
        <dbReference type="Proteomes" id="UP000566819"/>
    </source>
</evidence>
<evidence type="ECO:0000256" key="4">
    <source>
        <dbReference type="ARBA" id="ARBA00023002"/>
    </source>
</evidence>
<dbReference type="GO" id="GO:0003677">
    <property type="term" value="F:DNA binding"/>
    <property type="evidence" value="ECO:0007669"/>
    <property type="project" value="UniProtKB-KW"/>
</dbReference>
<evidence type="ECO:0000256" key="7">
    <source>
        <dbReference type="ARBA" id="ARBA00023163"/>
    </source>
</evidence>
<dbReference type="Pfam" id="PF08493">
    <property type="entry name" value="AflR"/>
    <property type="match status" value="1"/>
</dbReference>
<dbReference type="InterPro" id="IPR036291">
    <property type="entry name" value="NAD(P)-bd_dom_sf"/>
</dbReference>
<dbReference type="PANTHER" id="PTHR47706">
    <property type="entry name" value="NMRA-LIKE FAMILY PROTEIN"/>
    <property type="match status" value="1"/>
</dbReference>
<dbReference type="Gene3D" id="3.90.25.10">
    <property type="entry name" value="UDP-galactose 4-epimerase, domain 1"/>
    <property type="match status" value="1"/>
</dbReference>
<dbReference type="PRINTS" id="PR00755">
    <property type="entry name" value="AFLATOXINBRP"/>
</dbReference>
<dbReference type="InterPro" id="IPR008030">
    <property type="entry name" value="NmrA-like"/>
</dbReference>
<dbReference type="Gene3D" id="3.40.50.720">
    <property type="entry name" value="NAD(P)-binding Rossmann-like Domain"/>
    <property type="match status" value="1"/>
</dbReference>
<dbReference type="InterPro" id="IPR001138">
    <property type="entry name" value="Zn2Cys6_DnaBD"/>
</dbReference>
<dbReference type="OrthoDB" id="10000533at2759"/>
<evidence type="ECO:0000313" key="11">
    <source>
        <dbReference type="EMBL" id="KAF4627982.1"/>
    </source>
</evidence>
<dbReference type="InterPro" id="IPR013700">
    <property type="entry name" value="AflR"/>
</dbReference>
<evidence type="ECO:0000256" key="1">
    <source>
        <dbReference type="ARBA" id="ARBA00005725"/>
    </source>
</evidence>
<dbReference type="Proteomes" id="UP000566819">
    <property type="component" value="Unassembled WGS sequence"/>
</dbReference>
<accession>A0A8H4RH00</accession>
<dbReference type="Pfam" id="PF05368">
    <property type="entry name" value="NmrA"/>
    <property type="match status" value="1"/>
</dbReference>
<keyword evidence="6" id="KW-0238">DNA-binding</keyword>
<evidence type="ECO:0000259" key="10">
    <source>
        <dbReference type="PROSITE" id="PS50048"/>
    </source>
</evidence>
<evidence type="ECO:0000256" key="8">
    <source>
        <dbReference type="ARBA" id="ARBA00023242"/>
    </source>
</evidence>
<dbReference type="GO" id="GO:0008270">
    <property type="term" value="F:zinc ion binding"/>
    <property type="evidence" value="ECO:0007669"/>
    <property type="project" value="InterPro"/>
</dbReference>
<evidence type="ECO:0000256" key="3">
    <source>
        <dbReference type="ARBA" id="ARBA00022857"/>
    </source>
</evidence>
<dbReference type="InterPro" id="IPR036864">
    <property type="entry name" value="Zn2-C6_fun-type_DNA-bd_sf"/>
</dbReference>
<evidence type="ECO:0000256" key="2">
    <source>
        <dbReference type="ARBA" id="ARBA00022723"/>
    </source>
</evidence>
<evidence type="ECO:0000256" key="9">
    <source>
        <dbReference type="SAM" id="MobiDB-lite"/>
    </source>
</evidence>
<organism evidence="11 12">
    <name type="scientific">Cudoniella acicularis</name>
    <dbReference type="NCBI Taxonomy" id="354080"/>
    <lineage>
        <taxon>Eukaryota</taxon>
        <taxon>Fungi</taxon>
        <taxon>Dikarya</taxon>
        <taxon>Ascomycota</taxon>
        <taxon>Pezizomycotina</taxon>
        <taxon>Leotiomycetes</taxon>
        <taxon>Helotiales</taxon>
        <taxon>Tricladiaceae</taxon>
        <taxon>Cudoniella</taxon>
    </lineage>
</organism>
<gene>
    <name evidence="11" type="ORF">G7Y89_g10170</name>
</gene>
<feature type="compositionally biased region" description="Low complexity" evidence="9">
    <location>
        <begin position="283"/>
        <end position="293"/>
    </location>
</feature>
<dbReference type="PANTHER" id="PTHR47706:SF4">
    <property type="entry name" value="NMRA-LIKE DOMAIN-CONTAINING PROTEIN"/>
    <property type="match status" value="1"/>
</dbReference>
<dbReference type="AlphaFoldDB" id="A0A8H4RH00"/>
<dbReference type="GO" id="GO:0000981">
    <property type="term" value="F:DNA-binding transcription factor activity, RNA polymerase II-specific"/>
    <property type="evidence" value="ECO:0007669"/>
    <property type="project" value="InterPro"/>
</dbReference>
<dbReference type="GO" id="GO:0045122">
    <property type="term" value="P:aflatoxin biosynthetic process"/>
    <property type="evidence" value="ECO:0007669"/>
    <property type="project" value="InterPro"/>
</dbReference>
<dbReference type="GO" id="GO:0016491">
    <property type="term" value="F:oxidoreductase activity"/>
    <property type="evidence" value="ECO:0007669"/>
    <property type="project" value="UniProtKB-KW"/>
</dbReference>
<feature type="compositionally biased region" description="Low complexity" evidence="9">
    <location>
        <begin position="264"/>
        <end position="276"/>
    </location>
</feature>
<keyword evidence="12" id="KW-1185">Reference proteome</keyword>
<evidence type="ECO:0000256" key="6">
    <source>
        <dbReference type="ARBA" id="ARBA00023125"/>
    </source>
</evidence>
<feature type="region of interest" description="Disordered" evidence="9">
    <location>
        <begin position="264"/>
        <end position="293"/>
    </location>
</feature>
<dbReference type="SMART" id="SM00066">
    <property type="entry name" value="GAL4"/>
    <property type="match status" value="1"/>
</dbReference>
<dbReference type="EMBL" id="JAAMPI010000879">
    <property type="protein sequence ID" value="KAF4627982.1"/>
    <property type="molecule type" value="Genomic_DNA"/>
</dbReference>
<keyword evidence="4" id="KW-0560">Oxidoreductase</keyword>
<dbReference type="PROSITE" id="PS50048">
    <property type="entry name" value="ZN2_CY6_FUNGAL_2"/>
    <property type="match status" value="1"/>
</dbReference>
<dbReference type="SUPFAM" id="SSF51735">
    <property type="entry name" value="NAD(P)-binding Rossmann-fold domains"/>
    <property type="match status" value="1"/>
</dbReference>
<dbReference type="Gene3D" id="4.10.240.10">
    <property type="entry name" value="Zn(2)-C6 fungal-type DNA-binding domain"/>
    <property type="match status" value="1"/>
</dbReference>
<dbReference type="SUPFAM" id="SSF57701">
    <property type="entry name" value="Zn2/Cys6 DNA-binding domain"/>
    <property type="match status" value="1"/>
</dbReference>
<dbReference type="GO" id="GO:0005634">
    <property type="term" value="C:nucleus"/>
    <property type="evidence" value="ECO:0007669"/>
    <property type="project" value="InterPro"/>
</dbReference>
<comment type="similarity">
    <text evidence="1">Belongs to the NmrA-type oxidoreductase family. Isoflavone reductase subfamily.</text>
</comment>
<name>A0A8H4RH00_9HELO</name>
<keyword evidence="5" id="KW-0805">Transcription regulation</keyword>
<keyword evidence="2" id="KW-0479">Metal-binding</keyword>
<evidence type="ECO:0000256" key="5">
    <source>
        <dbReference type="ARBA" id="ARBA00023015"/>
    </source>
</evidence>
<dbReference type="Pfam" id="PF00172">
    <property type="entry name" value="Zn_clus"/>
    <property type="match status" value="1"/>
</dbReference>
<dbReference type="CDD" id="cd00067">
    <property type="entry name" value="GAL4"/>
    <property type="match status" value="1"/>
</dbReference>
<keyword evidence="8" id="KW-0539">Nucleus</keyword>